<dbReference type="GO" id="GO:0009097">
    <property type="term" value="P:isoleucine biosynthetic process"/>
    <property type="evidence" value="ECO:0007669"/>
    <property type="project" value="TreeGrafter"/>
</dbReference>
<comment type="caution">
    <text evidence="5">The sequence shown here is derived from an EMBL/GenBank/DDBJ whole genome shotgun (WGS) entry which is preliminary data.</text>
</comment>
<comment type="cofactor">
    <cofactor evidence="1">
        <name>pyridoxal 5'-phosphate</name>
        <dbReference type="ChEBI" id="CHEBI:597326"/>
    </cofactor>
</comment>
<dbReference type="PANTHER" id="PTHR48078:SF9">
    <property type="entry name" value="D-SERINE DEHYDRATASE"/>
    <property type="match status" value="1"/>
</dbReference>
<evidence type="ECO:0000313" key="5">
    <source>
        <dbReference type="EMBL" id="OIP87391.1"/>
    </source>
</evidence>
<proteinExistence type="predicted"/>
<dbReference type="InterPro" id="IPR036052">
    <property type="entry name" value="TrpB-like_PALP_sf"/>
</dbReference>
<dbReference type="Gene3D" id="3.40.50.1100">
    <property type="match status" value="2"/>
</dbReference>
<dbReference type="AlphaFoldDB" id="A0A1J5I2N5"/>
<dbReference type="PANTHER" id="PTHR48078">
    <property type="entry name" value="THREONINE DEHYDRATASE, MITOCHONDRIAL-RELATED"/>
    <property type="match status" value="1"/>
</dbReference>
<name>A0A1J5I2N5_9BACT</name>
<keyword evidence="2" id="KW-0663">Pyridoxal phosphate</keyword>
<evidence type="ECO:0000259" key="4">
    <source>
        <dbReference type="Pfam" id="PF00291"/>
    </source>
</evidence>
<dbReference type="EMBL" id="MNZO01000020">
    <property type="protein sequence ID" value="OIP87391.1"/>
    <property type="molecule type" value="Genomic_DNA"/>
</dbReference>
<dbReference type="STRING" id="1805376.AUK05_01460"/>
<evidence type="ECO:0000256" key="1">
    <source>
        <dbReference type="ARBA" id="ARBA00001933"/>
    </source>
</evidence>
<dbReference type="GO" id="GO:0008721">
    <property type="term" value="F:D-serine ammonia-lyase activity"/>
    <property type="evidence" value="ECO:0007669"/>
    <property type="project" value="TreeGrafter"/>
</dbReference>
<dbReference type="GO" id="GO:0036088">
    <property type="term" value="P:D-serine catabolic process"/>
    <property type="evidence" value="ECO:0007669"/>
    <property type="project" value="TreeGrafter"/>
</dbReference>
<dbReference type="Proteomes" id="UP000182344">
    <property type="component" value="Unassembled WGS sequence"/>
</dbReference>
<dbReference type="CDD" id="cd00640">
    <property type="entry name" value="Trp-synth-beta_II"/>
    <property type="match status" value="1"/>
</dbReference>
<protein>
    <recommendedName>
        <fullName evidence="4">Tryptophan synthase beta chain-like PALP domain-containing protein</fullName>
    </recommendedName>
</protein>
<evidence type="ECO:0000256" key="3">
    <source>
        <dbReference type="ARBA" id="ARBA00023239"/>
    </source>
</evidence>
<evidence type="ECO:0000256" key="2">
    <source>
        <dbReference type="ARBA" id="ARBA00022898"/>
    </source>
</evidence>
<keyword evidence="3" id="KW-0456">Lyase</keyword>
<dbReference type="SUPFAM" id="SSF53686">
    <property type="entry name" value="Tryptophan synthase beta subunit-like PLP-dependent enzymes"/>
    <property type="match status" value="1"/>
</dbReference>
<dbReference type="InterPro" id="IPR050147">
    <property type="entry name" value="Ser/Thr_Dehydratase"/>
</dbReference>
<organism evidence="5 6">
    <name type="scientific">Candidatus Shapirobacteria bacterium CG2_30_35_20</name>
    <dbReference type="NCBI Taxonomy" id="1805376"/>
    <lineage>
        <taxon>Bacteria</taxon>
        <taxon>Candidatus Shapironibacteriota</taxon>
    </lineage>
</organism>
<gene>
    <name evidence="5" type="ORF">AUK05_01460</name>
</gene>
<reference evidence="5 6" key="1">
    <citation type="journal article" date="2016" name="Environ. Microbiol.">
        <title>Genomic resolution of a cold subsurface aquifer community provides metabolic insights for novel microbes adapted to high CO concentrations.</title>
        <authorList>
            <person name="Probst A.J."/>
            <person name="Castelle C.J."/>
            <person name="Singh A."/>
            <person name="Brown C.T."/>
            <person name="Anantharaman K."/>
            <person name="Sharon I."/>
            <person name="Hug L.A."/>
            <person name="Burstein D."/>
            <person name="Emerson J.B."/>
            <person name="Thomas B.C."/>
            <person name="Banfield J.F."/>
        </authorList>
    </citation>
    <scope>NUCLEOTIDE SEQUENCE [LARGE SCALE GENOMIC DNA]</scope>
    <source>
        <strain evidence="5">CG2_30_35_20</strain>
    </source>
</reference>
<accession>A0A1J5I2N5</accession>
<dbReference type="Pfam" id="PF00291">
    <property type="entry name" value="PALP"/>
    <property type="match status" value="1"/>
</dbReference>
<sequence length="266" mass="28975">MTPLIKIGDVYLKREDQNLTGSAKDRSLELQIKNLVKNNYLSAVISSTGNAAISAQYFCHKHGINLTVFVSPHADKSKLKLIANYIISNRPISDAFKYAKKNKSYLLRQSTDPTALRGYSQITTEIIKQCPNVSSIFVPVGSGTTLLGIASKLPNVIPIFGVQPASHCPIASVFDHDFIPENTTITDALSVKLLPLKNRVIKSITNHSGQGIVVQNKQVLHSQQLLKSNNIFTSSEGALALAGLNKIKSQINIGNFPVIILTGTKR</sequence>
<dbReference type="InterPro" id="IPR001926">
    <property type="entry name" value="TrpB-like_PALP"/>
</dbReference>
<feature type="domain" description="Tryptophan synthase beta chain-like PALP" evidence="4">
    <location>
        <begin position="6"/>
        <end position="263"/>
    </location>
</feature>
<evidence type="ECO:0000313" key="6">
    <source>
        <dbReference type="Proteomes" id="UP000182344"/>
    </source>
</evidence>